<dbReference type="SUPFAM" id="SSF48452">
    <property type="entry name" value="TPR-like"/>
    <property type="match status" value="1"/>
</dbReference>
<keyword evidence="2" id="KW-1185">Reference proteome</keyword>
<gene>
    <name evidence="1" type="ORF">ABXR19_02145</name>
</gene>
<organism evidence="1 2">
    <name type="scientific">Uliginosibacterium flavum</name>
    <dbReference type="NCBI Taxonomy" id="1396831"/>
    <lineage>
        <taxon>Bacteria</taxon>
        <taxon>Pseudomonadati</taxon>
        <taxon>Pseudomonadota</taxon>
        <taxon>Betaproteobacteria</taxon>
        <taxon>Rhodocyclales</taxon>
        <taxon>Zoogloeaceae</taxon>
        <taxon>Uliginosibacterium</taxon>
    </lineage>
</organism>
<dbReference type="Gene3D" id="1.25.40.10">
    <property type="entry name" value="Tetratricopeptide repeat domain"/>
    <property type="match status" value="1"/>
</dbReference>
<accession>A0ABV2TIV2</accession>
<proteinExistence type="predicted"/>
<dbReference type="Pfam" id="PF14559">
    <property type="entry name" value="TPR_19"/>
    <property type="match status" value="1"/>
</dbReference>
<evidence type="ECO:0000313" key="1">
    <source>
        <dbReference type="EMBL" id="MET7012972.1"/>
    </source>
</evidence>
<name>A0ABV2TIV2_9RHOO</name>
<protein>
    <submittedName>
        <fullName evidence="1">Tetratricopeptide repeat protein</fullName>
    </submittedName>
</protein>
<dbReference type="InterPro" id="IPR011990">
    <property type="entry name" value="TPR-like_helical_dom_sf"/>
</dbReference>
<comment type="caution">
    <text evidence="1">The sequence shown here is derived from an EMBL/GenBank/DDBJ whole genome shotgun (WGS) entry which is preliminary data.</text>
</comment>
<dbReference type="RefSeq" id="WP_354599435.1">
    <property type="nucleotide sequence ID" value="NZ_JBEWZI010000002.1"/>
</dbReference>
<dbReference type="EMBL" id="JBEWZI010000002">
    <property type="protein sequence ID" value="MET7012972.1"/>
    <property type="molecule type" value="Genomic_DNA"/>
</dbReference>
<reference evidence="1 2" key="1">
    <citation type="submission" date="2024-07" db="EMBL/GenBank/DDBJ databases">
        <title>Uliginosibacterium flavum JJ3220;KACC:17644.</title>
        <authorList>
            <person name="Kim M.K."/>
        </authorList>
    </citation>
    <scope>NUCLEOTIDE SEQUENCE [LARGE SCALE GENOMIC DNA]</scope>
    <source>
        <strain evidence="1 2">KACC:17644</strain>
    </source>
</reference>
<evidence type="ECO:0000313" key="2">
    <source>
        <dbReference type="Proteomes" id="UP001549691"/>
    </source>
</evidence>
<sequence>MDALELLEAHRYEEAINAYRINLQETPDDWASFAGLARVLQASGDYEAALPLFERVDEYERQRTPGSAGRKADMACVQWCLGRREEAKQLMRGLVDGILDRTIQFADLAGGVQQGALLYFMGITTHDSEAADYALAYLRRLSKKSRIKHWPGPVALHLLGQLDAGTLLNEACGHSHIAAASQAVADSILSRRQLCVALFHVGSALRAQGLETECAEWMRACVALKNPLVEPEWFLAKHEFQHHP</sequence>
<dbReference type="Proteomes" id="UP001549691">
    <property type="component" value="Unassembled WGS sequence"/>
</dbReference>